<evidence type="ECO:0000313" key="2">
    <source>
        <dbReference type="Proteomes" id="UP000011115"/>
    </source>
</evidence>
<dbReference type="Gramene" id="PGSC0003DMT400091112">
    <property type="protein sequence ID" value="PGSC0003DMT400091112"/>
    <property type="gene ID" value="PGSC0003DMG400040683"/>
</dbReference>
<dbReference type="InParanoid" id="M1DLW8"/>
<dbReference type="Proteomes" id="UP000011115">
    <property type="component" value="Unassembled WGS sequence"/>
</dbReference>
<dbReference type="PaxDb" id="4113-PGSC0003DMT400091112"/>
<sequence length="102" mass="11486">MSSTIEEQLASLTKAIEGLAKCAHEQDAKLSKLTTKMDNMIERRSIQAPLKLPKVQDEGECCVKQTKIKEIHISAEGIKAHTFEEFATRAHDMELSMTLRED</sequence>
<reference evidence="2" key="1">
    <citation type="journal article" date="2011" name="Nature">
        <title>Genome sequence and analysis of the tuber crop potato.</title>
        <authorList>
            <consortium name="The Potato Genome Sequencing Consortium"/>
        </authorList>
    </citation>
    <scope>NUCLEOTIDE SEQUENCE [LARGE SCALE GENOMIC DNA]</scope>
    <source>
        <strain evidence="2">cv. DM1-3 516 R44</strain>
    </source>
</reference>
<proteinExistence type="predicted"/>
<protein>
    <submittedName>
        <fullName evidence="1">Uncharacterized protein</fullName>
    </submittedName>
</protein>
<name>M1DLW8_SOLTU</name>
<reference evidence="1" key="2">
    <citation type="submission" date="2015-06" db="UniProtKB">
        <authorList>
            <consortium name="EnsemblPlants"/>
        </authorList>
    </citation>
    <scope>IDENTIFICATION</scope>
    <source>
        <strain evidence="1">DM1-3 516 R44</strain>
    </source>
</reference>
<dbReference type="AlphaFoldDB" id="M1DLW8"/>
<keyword evidence="2" id="KW-1185">Reference proteome</keyword>
<accession>M1DLW8</accession>
<dbReference type="EnsemblPlants" id="PGSC0003DMT400091112">
    <property type="protein sequence ID" value="PGSC0003DMT400091112"/>
    <property type="gene ID" value="PGSC0003DMG400040683"/>
</dbReference>
<organism evidence="1 2">
    <name type="scientific">Solanum tuberosum</name>
    <name type="common">Potato</name>
    <dbReference type="NCBI Taxonomy" id="4113"/>
    <lineage>
        <taxon>Eukaryota</taxon>
        <taxon>Viridiplantae</taxon>
        <taxon>Streptophyta</taxon>
        <taxon>Embryophyta</taxon>
        <taxon>Tracheophyta</taxon>
        <taxon>Spermatophyta</taxon>
        <taxon>Magnoliopsida</taxon>
        <taxon>eudicotyledons</taxon>
        <taxon>Gunneridae</taxon>
        <taxon>Pentapetalae</taxon>
        <taxon>asterids</taxon>
        <taxon>lamiids</taxon>
        <taxon>Solanales</taxon>
        <taxon>Solanaceae</taxon>
        <taxon>Solanoideae</taxon>
        <taxon>Solaneae</taxon>
        <taxon>Solanum</taxon>
    </lineage>
</organism>
<evidence type="ECO:0000313" key="1">
    <source>
        <dbReference type="EnsemblPlants" id="PGSC0003DMT400091112"/>
    </source>
</evidence>
<dbReference type="HOGENOM" id="CLU_102381_1_0_1"/>